<comment type="similarity">
    <text evidence="2">Belongs to the NAD(P)-dependent epimerase/dehydratase family. Dihydroflavonol-4-reductase subfamily.</text>
</comment>
<evidence type="ECO:0000256" key="2">
    <source>
        <dbReference type="ARBA" id="ARBA00023445"/>
    </source>
</evidence>
<dbReference type="Gene3D" id="3.40.50.720">
    <property type="entry name" value="NAD(P)-binding Rossmann-like Domain"/>
    <property type="match status" value="1"/>
</dbReference>
<sequence length="347" mass="38828">MTKPTVFVSGATGYIAQHIVKQLLDSQKYNVIGSYRNTEKADQLRANFKNNSHLSLVKVEDLGHIEAFAKVFQEYGPKLDYILHTASPLDFSAKDLENDMIMPAINGTKGIIQATVNYAPNVKKFVMTSSVAAVMSPLPADRDPHKKIVYTEESWNNRKLEDSLNNAYSAYSYSKTAAEKLAWELHKELHPKFSLTTINPVLVLGPQCFDSNAAGKLNVSSEIIDDLLHTKPNDEITNTRNGSYIDVRDVARAHLECITNDNLDGHRLILSEAKYTMQTFADIINKNFPQLKGKIAKGVPGSDKKAIEELPTVLDNHVTKELLGFEFKKIDEIVKDVIEQVLKVQQL</sequence>
<dbReference type="InterPro" id="IPR050425">
    <property type="entry name" value="NAD(P)_dehydrat-like"/>
</dbReference>
<keyword evidence="1" id="KW-0560">Oxidoreductase</keyword>
<dbReference type="OrthoDB" id="2735536at2759"/>
<protein>
    <submittedName>
        <fullName evidence="4">NADPH-dependent aldehyde reductase ARI1</fullName>
    </submittedName>
</protein>
<dbReference type="Proteomes" id="UP000095728">
    <property type="component" value="Unassembled WGS sequence"/>
</dbReference>
<dbReference type="FunCoup" id="A0A1E5R6C8">
    <property type="interactions" value="268"/>
</dbReference>
<comment type="caution">
    <text evidence="4">The sequence shown here is derived from an EMBL/GenBank/DDBJ whole genome shotgun (WGS) entry which is preliminary data.</text>
</comment>
<dbReference type="InterPro" id="IPR036291">
    <property type="entry name" value="NAD(P)-bd_dom_sf"/>
</dbReference>
<accession>A0A1E5R6C8</accession>
<feature type="domain" description="NAD-dependent epimerase/dehydratase" evidence="3">
    <location>
        <begin position="6"/>
        <end position="261"/>
    </location>
</feature>
<dbReference type="GO" id="GO:0016616">
    <property type="term" value="F:oxidoreductase activity, acting on the CH-OH group of donors, NAD or NADP as acceptor"/>
    <property type="evidence" value="ECO:0007669"/>
    <property type="project" value="TreeGrafter"/>
</dbReference>
<gene>
    <name evidence="4" type="ORF">AWRI3579_g3600</name>
</gene>
<name>A0A1E5R6C8_9ASCO</name>
<organism evidence="4 5">
    <name type="scientific">Hanseniaspora osmophila</name>
    <dbReference type="NCBI Taxonomy" id="56408"/>
    <lineage>
        <taxon>Eukaryota</taxon>
        <taxon>Fungi</taxon>
        <taxon>Dikarya</taxon>
        <taxon>Ascomycota</taxon>
        <taxon>Saccharomycotina</taxon>
        <taxon>Saccharomycetes</taxon>
        <taxon>Saccharomycodales</taxon>
        <taxon>Saccharomycodaceae</taxon>
        <taxon>Hanseniaspora</taxon>
    </lineage>
</organism>
<keyword evidence="5" id="KW-1185">Reference proteome</keyword>
<dbReference type="PANTHER" id="PTHR10366">
    <property type="entry name" value="NAD DEPENDENT EPIMERASE/DEHYDRATASE"/>
    <property type="match status" value="1"/>
</dbReference>
<dbReference type="EMBL" id="LPNM01000010">
    <property type="protein sequence ID" value="OEJ82093.1"/>
    <property type="molecule type" value="Genomic_DNA"/>
</dbReference>
<dbReference type="InterPro" id="IPR001509">
    <property type="entry name" value="Epimerase_deHydtase"/>
</dbReference>
<reference evidence="5" key="1">
    <citation type="journal article" date="2016" name="Genome Announc.">
        <title>Genome sequences of three species of Hanseniaspora isolated from spontaneous wine fermentations.</title>
        <authorList>
            <person name="Sternes P.R."/>
            <person name="Lee D."/>
            <person name="Kutyna D.R."/>
            <person name="Borneman A.R."/>
        </authorList>
    </citation>
    <scope>NUCLEOTIDE SEQUENCE [LARGE SCALE GENOMIC DNA]</scope>
    <source>
        <strain evidence="5">AWRI3579</strain>
    </source>
</reference>
<dbReference type="Pfam" id="PF01370">
    <property type="entry name" value="Epimerase"/>
    <property type="match status" value="1"/>
</dbReference>
<dbReference type="STRING" id="56408.A0A1E5R6C8"/>
<dbReference type="SUPFAM" id="SSF51735">
    <property type="entry name" value="NAD(P)-binding Rossmann-fold domains"/>
    <property type="match status" value="1"/>
</dbReference>
<evidence type="ECO:0000256" key="1">
    <source>
        <dbReference type="ARBA" id="ARBA00023002"/>
    </source>
</evidence>
<evidence type="ECO:0000313" key="4">
    <source>
        <dbReference type="EMBL" id="OEJ82093.1"/>
    </source>
</evidence>
<proteinExistence type="inferred from homology"/>
<dbReference type="InParanoid" id="A0A1E5R6C8"/>
<evidence type="ECO:0000259" key="3">
    <source>
        <dbReference type="Pfam" id="PF01370"/>
    </source>
</evidence>
<dbReference type="FunFam" id="3.40.50.720:FF:000191">
    <property type="entry name" value="Methylglyoxal reductase (NADPH-dependent)"/>
    <property type="match status" value="1"/>
</dbReference>
<dbReference type="CDD" id="cd05227">
    <property type="entry name" value="AR_SDR_e"/>
    <property type="match status" value="1"/>
</dbReference>
<dbReference type="AlphaFoldDB" id="A0A1E5R6C8"/>
<dbReference type="PANTHER" id="PTHR10366:SF564">
    <property type="entry name" value="STEROL-4-ALPHA-CARBOXYLATE 3-DEHYDROGENASE, DECARBOXYLATING"/>
    <property type="match status" value="1"/>
</dbReference>
<evidence type="ECO:0000313" key="5">
    <source>
        <dbReference type="Proteomes" id="UP000095728"/>
    </source>
</evidence>